<dbReference type="Proteomes" id="UP000515163">
    <property type="component" value="Unplaced"/>
</dbReference>
<evidence type="ECO:0000256" key="1">
    <source>
        <dbReference type="ARBA" id="ARBA00004173"/>
    </source>
</evidence>
<gene>
    <name evidence="10" type="primary">LOC116291525</name>
</gene>
<accession>A0A6P8HHX2</accession>
<dbReference type="GeneID" id="116291525"/>
<dbReference type="PROSITE" id="PS50142">
    <property type="entry name" value="RNASE_3_2"/>
    <property type="match status" value="1"/>
</dbReference>
<dbReference type="Gene3D" id="1.10.1520.10">
    <property type="entry name" value="Ribonuclease III domain"/>
    <property type="match status" value="1"/>
</dbReference>
<dbReference type="SMART" id="SM00535">
    <property type="entry name" value="RIBOc"/>
    <property type="match status" value="1"/>
</dbReference>
<dbReference type="AlphaFoldDB" id="A0A6P8HHX2"/>
<keyword evidence="9" id="KW-1185">Reference proteome</keyword>
<dbReference type="InterPro" id="IPR044444">
    <property type="entry name" value="Ribosomal_mL44_DSRM_metazoa"/>
</dbReference>
<dbReference type="FunCoup" id="A0A6P8HHX2">
    <property type="interactions" value="1352"/>
</dbReference>
<evidence type="ECO:0000256" key="5">
    <source>
        <dbReference type="ARBA" id="ARBA00023274"/>
    </source>
</evidence>
<proteinExistence type="inferred from homology"/>
<evidence type="ECO:0000256" key="7">
    <source>
        <dbReference type="ARBA" id="ARBA00035187"/>
    </source>
</evidence>
<dbReference type="GO" id="GO:0070877">
    <property type="term" value="C:microprocessor complex"/>
    <property type="evidence" value="ECO:0007669"/>
    <property type="project" value="TreeGrafter"/>
</dbReference>
<dbReference type="InParanoid" id="A0A6P8HHX2"/>
<dbReference type="Gene3D" id="3.30.160.20">
    <property type="match status" value="1"/>
</dbReference>
<evidence type="ECO:0000313" key="9">
    <source>
        <dbReference type="Proteomes" id="UP000515163"/>
    </source>
</evidence>
<reference evidence="10" key="1">
    <citation type="submission" date="2025-08" db="UniProtKB">
        <authorList>
            <consortium name="RefSeq"/>
        </authorList>
    </citation>
    <scope>IDENTIFICATION</scope>
</reference>
<dbReference type="Pfam" id="PF14622">
    <property type="entry name" value="Ribonucleas_3_3"/>
    <property type="match status" value="1"/>
</dbReference>
<comment type="similarity">
    <text evidence="6">Belongs to the ribonuclease III family. Mitochondrion-specific ribosomal protein mL44 subfamily.</text>
</comment>
<dbReference type="PANTHER" id="PTHR11207">
    <property type="entry name" value="RIBONUCLEASE III"/>
    <property type="match status" value="1"/>
</dbReference>
<evidence type="ECO:0000256" key="2">
    <source>
        <dbReference type="ARBA" id="ARBA00022884"/>
    </source>
</evidence>
<evidence type="ECO:0000313" key="10">
    <source>
        <dbReference type="RefSeq" id="XP_031554563.1"/>
    </source>
</evidence>
<dbReference type="PANTHER" id="PTHR11207:SF5">
    <property type="entry name" value="LARGE RIBOSOMAL SUBUNIT PROTEIN ML44"/>
    <property type="match status" value="1"/>
</dbReference>
<dbReference type="GO" id="GO:0005762">
    <property type="term" value="C:mitochondrial large ribosomal subunit"/>
    <property type="evidence" value="ECO:0007669"/>
    <property type="project" value="TreeGrafter"/>
</dbReference>
<dbReference type="RefSeq" id="XP_031554563.1">
    <property type="nucleotide sequence ID" value="XM_031698703.1"/>
</dbReference>
<keyword evidence="3" id="KW-0689">Ribosomal protein</keyword>
<dbReference type="GO" id="GO:0006396">
    <property type="term" value="P:RNA processing"/>
    <property type="evidence" value="ECO:0007669"/>
    <property type="project" value="InterPro"/>
</dbReference>
<dbReference type="Pfam" id="PF22892">
    <property type="entry name" value="DSRM_MRPL44"/>
    <property type="match status" value="1"/>
</dbReference>
<dbReference type="SUPFAM" id="SSF54768">
    <property type="entry name" value="dsRNA-binding domain-like"/>
    <property type="match status" value="1"/>
</dbReference>
<comment type="subcellular location">
    <subcellularLocation>
        <location evidence="1">Mitochondrion</location>
    </subcellularLocation>
</comment>
<organism evidence="9 10">
    <name type="scientific">Actinia tenebrosa</name>
    <name type="common">Australian red waratah sea anemone</name>
    <dbReference type="NCBI Taxonomy" id="6105"/>
    <lineage>
        <taxon>Eukaryota</taxon>
        <taxon>Metazoa</taxon>
        <taxon>Cnidaria</taxon>
        <taxon>Anthozoa</taxon>
        <taxon>Hexacorallia</taxon>
        <taxon>Actiniaria</taxon>
        <taxon>Actiniidae</taxon>
        <taxon>Actinia</taxon>
    </lineage>
</organism>
<evidence type="ECO:0000259" key="8">
    <source>
        <dbReference type="PROSITE" id="PS50142"/>
    </source>
</evidence>
<keyword evidence="2" id="KW-0694">RNA-binding</keyword>
<dbReference type="InterPro" id="IPR036389">
    <property type="entry name" value="RNase_III_sf"/>
</dbReference>
<dbReference type="GO" id="GO:0070125">
    <property type="term" value="P:mitochondrial translational elongation"/>
    <property type="evidence" value="ECO:0007669"/>
    <property type="project" value="TreeGrafter"/>
</dbReference>
<dbReference type="GO" id="GO:0004525">
    <property type="term" value="F:ribonuclease III activity"/>
    <property type="evidence" value="ECO:0007669"/>
    <property type="project" value="InterPro"/>
</dbReference>
<evidence type="ECO:0000256" key="6">
    <source>
        <dbReference type="ARBA" id="ARBA00024034"/>
    </source>
</evidence>
<dbReference type="CDD" id="cd00593">
    <property type="entry name" value="RIBOc"/>
    <property type="match status" value="1"/>
</dbReference>
<feature type="domain" description="RNase III" evidence="8">
    <location>
        <begin position="87"/>
        <end position="220"/>
    </location>
</feature>
<dbReference type="InterPro" id="IPR000999">
    <property type="entry name" value="RNase_III_dom"/>
</dbReference>
<evidence type="ECO:0000256" key="3">
    <source>
        <dbReference type="ARBA" id="ARBA00022980"/>
    </source>
</evidence>
<sequence length="343" mass="39346">MAAHSQVLSCLRLLQRSCTIWGSRSPDFIGNRAIILSGATCRFYRGSNRDTRRRERNERARQRKREGIKPKVFDKREFININYDKELFAFKSRLSLQSIDDSVLKQALTHESYQEDPQLADQNNSKLSILGYNLTAHHITEFLCFKYPSLNVEGIRCLIDFLTSRESIVKIAQLTALPELIKTEFDLDMLHQEKHLNYVKEDVICDAFYALIGAIYSDKGSHEANKFIQDFIITQLQGQELSNLLTFKDPENLLKDILLAEGKPKPEARVIRESGKRTHLPVFVVGIFSGDTMLGEAASYNITKAKNQATLASLMKLFERDMKLDPSLPSEKEEIKFQVHERS</sequence>
<protein>
    <recommendedName>
        <fullName evidence="7">Large ribosomal subunit protein mL44</fullName>
    </recommendedName>
</protein>
<keyword evidence="4" id="KW-0496">Mitochondrion</keyword>
<dbReference type="SUPFAM" id="SSF69065">
    <property type="entry name" value="RNase III domain-like"/>
    <property type="match status" value="1"/>
</dbReference>
<dbReference type="GO" id="GO:0003723">
    <property type="term" value="F:RNA binding"/>
    <property type="evidence" value="ECO:0007669"/>
    <property type="project" value="UniProtKB-KW"/>
</dbReference>
<dbReference type="OrthoDB" id="444135at2759"/>
<name>A0A6P8HHX2_ACTTE</name>
<keyword evidence="5" id="KW-0687">Ribonucleoprotein</keyword>
<dbReference type="KEGG" id="aten:116291525"/>
<evidence type="ECO:0000256" key="4">
    <source>
        <dbReference type="ARBA" id="ARBA00023128"/>
    </source>
</evidence>